<evidence type="ECO:0000313" key="9">
    <source>
        <dbReference type="EMBL" id="KAF8407819.1"/>
    </source>
</evidence>
<feature type="region of interest" description="Disordered" evidence="7">
    <location>
        <begin position="1"/>
        <end position="68"/>
    </location>
</feature>
<dbReference type="PROSITE" id="PS51032">
    <property type="entry name" value="AP2_ERF"/>
    <property type="match status" value="1"/>
</dbReference>
<dbReference type="GO" id="GO:0003700">
    <property type="term" value="F:DNA-binding transcription factor activity"/>
    <property type="evidence" value="ECO:0007669"/>
    <property type="project" value="InterPro"/>
</dbReference>
<keyword evidence="10" id="KW-1185">Reference proteome</keyword>
<dbReference type="PANTHER" id="PTHR31194">
    <property type="entry name" value="SHN SHINE , DNA BINDING / TRANSCRIPTION FACTOR"/>
    <property type="match status" value="1"/>
</dbReference>
<dbReference type="EMBL" id="JABCRI010000004">
    <property type="protein sequence ID" value="KAF8407819.1"/>
    <property type="molecule type" value="Genomic_DNA"/>
</dbReference>
<proteinExistence type="inferred from homology"/>
<dbReference type="InterPro" id="IPR001471">
    <property type="entry name" value="AP2/ERF_dom"/>
</dbReference>
<feature type="compositionally biased region" description="Basic and acidic residues" evidence="7">
    <location>
        <begin position="23"/>
        <end position="32"/>
    </location>
</feature>
<name>A0A834ZI33_TETSI</name>
<comment type="similarity">
    <text evidence="6">Belongs to the AP2/ERF transcription factor family. ERF subfamily.</text>
</comment>
<dbReference type="OrthoDB" id="1917565at2759"/>
<reference evidence="9 10" key="1">
    <citation type="submission" date="2020-04" db="EMBL/GenBank/DDBJ databases">
        <title>Plant Genome Project.</title>
        <authorList>
            <person name="Zhang R.-G."/>
        </authorList>
    </citation>
    <scope>NUCLEOTIDE SEQUENCE [LARGE SCALE GENOMIC DNA]</scope>
    <source>
        <strain evidence="9">YNK0</strain>
        <tissue evidence="9">Leaf</tissue>
    </source>
</reference>
<evidence type="ECO:0000256" key="6">
    <source>
        <dbReference type="ARBA" id="ARBA00024343"/>
    </source>
</evidence>
<protein>
    <recommendedName>
        <fullName evidence="8">AP2/ERF domain-containing protein</fullName>
    </recommendedName>
</protein>
<gene>
    <name evidence="9" type="ORF">HHK36_006955</name>
</gene>
<dbReference type="PRINTS" id="PR00367">
    <property type="entry name" value="ETHRSPELEMNT"/>
</dbReference>
<comment type="caution">
    <text evidence="9">The sequence shown here is derived from an EMBL/GenBank/DDBJ whole genome shotgun (WGS) entry which is preliminary data.</text>
</comment>
<evidence type="ECO:0000256" key="2">
    <source>
        <dbReference type="ARBA" id="ARBA00023015"/>
    </source>
</evidence>
<dbReference type="OMA" id="HRKQTMN"/>
<dbReference type="AlphaFoldDB" id="A0A834ZI33"/>
<dbReference type="GO" id="GO:0003677">
    <property type="term" value="F:DNA binding"/>
    <property type="evidence" value="ECO:0007669"/>
    <property type="project" value="UniProtKB-KW"/>
</dbReference>
<comment type="subcellular location">
    <subcellularLocation>
        <location evidence="1">Nucleus</location>
    </subcellularLocation>
</comment>
<feature type="domain" description="AP2/ERF" evidence="8">
    <location>
        <begin position="125"/>
        <end position="184"/>
    </location>
</feature>
<dbReference type="CDD" id="cd00018">
    <property type="entry name" value="AP2"/>
    <property type="match status" value="1"/>
</dbReference>
<evidence type="ECO:0000256" key="5">
    <source>
        <dbReference type="ARBA" id="ARBA00023242"/>
    </source>
</evidence>
<keyword evidence="4" id="KW-0804">Transcription</keyword>
<dbReference type="Gene3D" id="3.30.730.10">
    <property type="entry name" value="AP2/ERF domain"/>
    <property type="match status" value="1"/>
</dbReference>
<dbReference type="SUPFAM" id="SSF54171">
    <property type="entry name" value="DNA-binding domain"/>
    <property type="match status" value="1"/>
</dbReference>
<dbReference type="InterPro" id="IPR050913">
    <property type="entry name" value="AP2/ERF_ERF"/>
</dbReference>
<keyword evidence="5" id="KW-0539">Nucleus</keyword>
<dbReference type="FunFam" id="3.30.730.10:FF:000005">
    <property type="entry name" value="ethylene-responsive transcription factor RAP2-11"/>
    <property type="match status" value="1"/>
</dbReference>
<organism evidence="9 10">
    <name type="scientific">Tetracentron sinense</name>
    <name type="common">Spur-leaf</name>
    <dbReference type="NCBI Taxonomy" id="13715"/>
    <lineage>
        <taxon>Eukaryota</taxon>
        <taxon>Viridiplantae</taxon>
        <taxon>Streptophyta</taxon>
        <taxon>Embryophyta</taxon>
        <taxon>Tracheophyta</taxon>
        <taxon>Spermatophyta</taxon>
        <taxon>Magnoliopsida</taxon>
        <taxon>Trochodendrales</taxon>
        <taxon>Trochodendraceae</taxon>
        <taxon>Tetracentron</taxon>
    </lineage>
</organism>
<dbReference type="GO" id="GO:0005634">
    <property type="term" value="C:nucleus"/>
    <property type="evidence" value="ECO:0007669"/>
    <property type="project" value="UniProtKB-SubCell"/>
</dbReference>
<evidence type="ECO:0000256" key="4">
    <source>
        <dbReference type="ARBA" id="ARBA00023163"/>
    </source>
</evidence>
<evidence type="ECO:0000259" key="8">
    <source>
        <dbReference type="PROSITE" id="PS51032"/>
    </source>
</evidence>
<evidence type="ECO:0000256" key="3">
    <source>
        <dbReference type="ARBA" id="ARBA00023125"/>
    </source>
</evidence>
<dbReference type="SMART" id="SM00380">
    <property type="entry name" value="AP2"/>
    <property type="match status" value="1"/>
</dbReference>
<dbReference type="Proteomes" id="UP000655225">
    <property type="component" value="Unassembled WGS sequence"/>
</dbReference>
<keyword evidence="3" id="KW-0238">DNA-binding</keyword>
<dbReference type="Pfam" id="PF00847">
    <property type="entry name" value="AP2"/>
    <property type="match status" value="1"/>
</dbReference>
<evidence type="ECO:0000256" key="7">
    <source>
        <dbReference type="SAM" id="MobiDB-lite"/>
    </source>
</evidence>
<dbReference type="InterPro" id="IPR036955">
    <property type="entry name" value="AP2/ERF_dom_sf"/>
</dbReference>
<dbReference type="PANTHER" id="PTHR31194:SF62">
    <property type="entry name" value="ETHYLENE-RESPONSIVE TRANSCRIPTION FACTOR ERF118"/>
    <property type="match status" value="1"/>
</dbReference>
<evidence type="ECO:0000256" key="1">
    <source>
        <dbReference type="ARBA" id="ARBA00004123"/>
    </source>
</evidence>
<evidence type="ECO:0000313" key="10">
    <source>
        <dbReference type="Proteomes" id="UP000655225"/>
    </source>
</evidence>
<sequence length="326" mass="36410">MPGPQRQVLNLDKVNGKGKKQSRSLEREVKETKRMRKIRVICNDPDATDSSSSEDEERNEKKKNGSTGFKRLVREIRVPVAPYQSSVIETESSSQYSNNNGIKNPNKVCKNPNKRVLRKSPSSSKYRGVRQRRWGKWAAEIRDPIRGVRVWLGTYNTAEEAAKAYESKKLEFESVSLSEKSNFSSSAAVSESRPCVSEDSESLLSHTSPSSVLDVSTSASLVADPGDSIKEGDLLKIAEHQEEPILNFLEEPLISSSIGQELNFGLELDSFLINDFGQLFDDFGDLGNLGICGFEDEKPNDLPNFDFDLGIEELAWMDEPLNLICP</sequence>
<accession>A0A834ZI33</accession>
<dbReference type="InterPro" id="IPR016177">
    <property type="entry name" value="DNA-bd_dom_sf"/>
</dbReference>
<feature type="compositionally biased region" description="Polar residues" evidence="7">
    <location>
        <begin position="88"/>
        <end position="102"/>
    </location>
</feature>
<keyword evidence="2" id="KW-0805">Transcription regulation</keyword>
<feature type="region of interest" description="Disordered" evidence="7">
    <location>
        <begin position="88"/>
        <end position="125"/>
    </location>
</feature>